<reference evidence="4" key="1">
    <citation type="submission" date="2022-11" db="EMBL/GenBank/DDBJ databases">
        <authorList>
            <person name="Petersen C."/>
        </authorList>
    </citation>
    <scope>NUCLEOTIDE SEQUENCE</scope>
    <source>
        <strain evidence="4">IBT 30761</strain>
    </source>
</reference>
<name>A0A9W9K288_9EURO</name>
<gene>
    <name evidence="4" type="ORF">N7532_008161</name>
</gene>
<feature type="domain" description="NB-ARC" evidence="1">
    <location>
        <begin position="280"/>
        <end position="437"/>
    </location>
</feature>
<evidence type="ECO:0000313" key="4">
    <source>
        <dbReference type="EMBL" id="KAJ5089477.1"/>
    </source>
</evidence>
<dbReference type="Gene3D" id="3.40.50.300">
    <property type="entry name" value="P-loop containing nucleotide triphosphate hydrolases"/>
    <property type="match status" value="1"/>
</dbReference>
<organism evidence="4 5">
    <name type="scientific">Penicillium argentinense</name>
    <dbReference type="NCBI Taxonomy" id="1131581"/>
    <lineage>
        <taxon>Eukaryota</taxon>
        <taxon>Fungi</taxon>
        <taxon>Dikarya</taxon>
        <taxon>Ascomycota</taxon>
        <taxon>Pezizomycotina</taxon>
        <taxon>Eurotiomycetes</taxon>
        <taxon>Eurotiomycetidae</taxon>
        <taxon>Eurotiales</taxon>
        <taxon>Aspergillaceae</taxon>
        <taxon>Penicillium</taxon>
    </lineage>
</organism>
<evidence type="ECO:0000259" key="2">
    <source>
        <dbReference type="Pfam" id="PF24809"/>
    </source>
</evidence>
<evidence type="ECO:0000313" key="5">
    <source>
        <dbReference type="Proteomes" id="UP001149074"/>
    </source>
</evidence>
<dbReference type="InterPro" id="IPR002182">
    <property type="entry name" value="NB-ARC"/>
</dbReference>
<feature type="domain" description="DUF7779" evidence="3">
    <location>
        <begin position="511"/>
        <end position="599"/>
    </location>
</feature>
<sequence>MSADNQIHLLSQLTLGTCTSYKVPSGSNTSPIWQAAIDRYYDELRKGGVRAPAIDQDVWGIHSPDDLLKQIHDVAPSDSHAEGTWKRLLRRLEPILFNLNDFAAVLTLALGLNGQVAAIIWGSISLIMKFARPVLPQVLDMLEELGRALPRFRKYEQELPPTAELEDALLAAYTEIIVFCAHSIAFFRNNPNISPSRNAWLQFSKDFPKVISNIRRYSRTVDEIADMMRLTREAHAADTIQAMEELKSSQSRQLNLPCHMVPYGLNLRFFGRSNEKEALEKALQPEVNAENLKVIAVYGIGGVGKTQLALQYANTSLKLYDAVLWIPAETQIKFTQALAKFAFKLGISKPEGMEDDYQSIQKVRDWLNVSEKTFLLIFDNVEDHDMLEQIWPASTKGSVIITCRSKTLALKRTTEVIDLGCFTAETGSEVLSSLTGRQPLDEDDAAASRKLCELLGGFPLAMAQISEFINDRGYSFLEFLPVYKKSAEKIFTRSTAPMQYEHTLSTVWSMSIQKLSIESRALLDILAFFDPDNIPEWILSNEKADITQPELLFLMDDFDFGDAVIGLTRASLINRISSSKAISVHRLVQLTVFSRLSAANISMYLDHVIQALSSSFPNTWNQRSHQQGHGWESWETCSAVLPHISWLMKLAERHRLTVSNPELFAELIFRAGTYLWEKEQPTAAQDFFEYGLELKIDPHTRNYAQACRLLGHVALDMAIPKTALSAYRKALSAREKFEEPGSPPIADIYDSIACSYTELGMVSEAFEYLSKATDIHHAHNPLNMGRTKAIYAMTHLRAGQPQEALESLKCCWQLQGLTEEQVIHSKYPKHSGDIVLLARIKYTLGFKEEAQQLASRTISIRRGIFGDKGPRVADSMFLVARMLEADDETILAAKLLRAVVEASEDVVEMQGHLARALWFLAMVEDKLGEKHKAEQLKIEAKSRRDRICGKEAFGEDTDESFMNLVGWMLW</sequence>
<dbReference type="AlphaFoldDB" id="A0A9W9K288"/>
<reference evidence="4" key="2">
    <citation type="journal article" date="2023" name="IMA Fungus">
        <title>Comparative genomic study of the Penicillium genus elucidates a diverse pangenome and 15 lateral gene transfer events.</title>
        <authorList>
            <person name="Petersen C."/>
            <person name="Sorensen T."/>
            <person name="Nielsen M.R."/>
            <person name="Sondergaard T.E."/>
            <person name="Sorensen J.L."/>
            <person name="Fitzpatrick D.A."/>
            <person name="Frisvad J.C."/>
            <person name="Nielsen K.L."/>
        </authorList>
    </citation>
    <scope>NUCLEOTIDE SEQUENCE</scope>
    <source>
        <strain evidence="4">IBT 30761</strain>
    </source>
</reference>
<dbReference type="Gene3D" id="1.25.40.10">
    <property type="entry name" value="Tetratricopeptide repeat domain"/>
    <property type="match status" value="2"/>
</dbReference>
<dbReference type="Pfam" id="PF24809">
    <property type="entry name" value="DUF7708"/>
    <property type="match status" value="1"/>
</dbReference>
<dbReference type="PANTHER" id="PTHR35205">
    <property type="entry name" value="NB-ARC AND TPR DOMAIN PROTEIN"/>
    <property type="match status" value="1"/>
</dbReference>
<evidence type="ECO:0000259" key="1">
    <source>
        <dbReference type="Pfam" id="PF00931"/>
    </source>
</evidence>
<feature type="domain" description="DUF7708" evidence="2">
    <location>
        <begin position="117"/>
        <end position="228"/>
    </location>
</feature>
<dbReference type="InterPro" id="IPR011990">
    <property type="entry name" value="TPR-like_helical_dom_sf"/>
</dbReference>
<dbReference type="InterPro" id="IPR056681">
    <property type="entry name" value="DUF7779"/>
</dbReference>
<dbReference type="GO" id="GO:0043531">
    <property type="term" value="F:ADP binding"/>
    <property type="evidence" value="ECO:0007669"/>
    <property type="project" value="InterPro"/>
</dbReference>
<dbReference type="EMBL" id="JAPQKI010000009">
    <property type="protein sequence ID" value="KAJ5089477.1"/>
    <property type="molecule type" value="Genomic_DNA"/>
</dbReference>
<dbReference type="Proteomes" id="UP001149074">
    <property type="component" value="Unassembled WGS sequence"/>
</dbReference>
<evidence type="ECO:0000259" key="3">
    <source>
        <dbReference type="Pfam" id="PF25000"/>
    </source>
</evidence>
<dbReference type="SMART" id="SM00028">
    <property type="entry name" value="TPR"/>
    <property type="match status" value="3"/>
</dbReference>
<keyword evidence="5" id="KW-1185">Reference proteome</keyword>
<dbReference type="RefSeq" id="XP_056471459.1">
    <property type="nucleotide sequence ID" value="XM_056620653.1"/>
</dbReference>
<dbReference type="OrthoDB" id="6161812at2759"/>
<dbReference type="GeneID" id="81359632"/>
<dbReference type="PANTHER" id="PTHR35205:SF1">
    <property type="entry name" value="ZU5 DOMAIN-CONTAINING PROTEIN"/>
    <property type="match status" value="1"/>
</dbReference>
<comment type="caution">
    <text evidence="4">The sequence shown here is derived from an EMBL/GenBank/DDBJ whole genome shotgun (WGS) entry which is preliminary data.</text>
</comment>
<dbReference type="SUPFAM" id="SSF48452">
    <property type="entry name" value="TPR-like"/>
    <property type="match status" value="2"/>
</dbReference>
<accession>A0A9W9K288</accession>
<dbReference type="PRINTS" id="PR00364">
    <property type="entry name" value="DISEASERSIST"/>
</dbReference>
<dbReference type="InterPro" id="IPR019734">
    <property type="entry name" value="TPR_rpt"/>
</dbReference>
<protein>
    <submittedName>
        <fullName evidence="4">Tetratricopeptide-like helical</fullName>
    </submittedName>
</protein>
<dbReference type="Pfam" id="PF00931">
    <property type="entry name" value="NB-ARC"/>
    <property type="match status" value="1"/>
</dbReference>
<dbReference type="SUPFAM" id="SSF52540">
    <property type="entry name" value="P-loop containing nucleoside triphosphate hydrolases"/>
    <property type="match status" value="1"/>
</dbReference>
<proteinExistence type="predicted"/>
<dbReference type="InterPro" id="IPR056125">
    <property type="entry name" value="DUF7708"/>
</dbReference>
<dbReference type="Pfam" id="PF25000">
    <property type="entry name" value="DUF7779"/>
    <property type="match status" value="1"/>
</dbReference>
<dbReference type="InterPro" id="IPR027417">
    <property type="entry name" value="P-loop_NTPase"/>
</dbReference>